<evidence type="ECO:0000256" key="1">
    <source>
        <dbReference type="ARBA" id="ARBA00004651"/>
    </source>
</evidence>
<feature type="transmembrane region" description="Helical" evidence="7">
    <location>
        <begin position="37"/>
        <end position="59"/>
    </location>
</feature>
<feature type="transmembrane region" description="Helical" evidence="7">
    <location>
        <begin position="270"/>
        <end position="291"/>
    </location>
</feature>
<dbReference type="InterPro" id="IPR000515">
    <property type="entry name" value="MetI-like"/>
</dbReference>
<dbReference type="Proteomes" id="UP000295621">
    <property type="component" value="Unassembled WGS sequence"/>
</dbReference>
<evidence type="ECO:0000313" key="10">
    <source>
        <dbReference type="EMBL" id="TDC52755.1"/>
    </source>
</evidence>
<dbReference type="GO" id="GO:0005886">
    <property type="term" value="C:plasma membrane"/>
    <property type="evidence" value="ECO:0007669"/>
    <property type="project" value="UniProtKB-SubCell"/>
</dbReference>
<keyword evidence="6 7" id="KW-0472">Membrane</keyword>
<feature type="transmembrane region" description="Helical" evidence="7">
    <location>
        <begin position="138"/>
        <end position="160"/>
    </location>
</feature>
<protein>
    <submittedName>
        <fullName evidence="10">ABC transporter permease</fullName>
    </submittedName>
</protein>
<name>A0A4V2XXD5_9ACTN</name>
<evidence type="ECO:0000256" key="4">
    <source>
        <dbReference type="ARBA" id="ARBA00022692"/>
    </source>
</evidence>
<sequence>MSATKTPAGTDGRPADGPARPVRPRRRWRRAWRRHRLGVLGIVMASFVALSAIFGPIIVDFDPNEQVLTDRLLPPGTEGEAGYHLLGTDNLGRDVLARVLAGARASLGVVLAALILGAAIGVTLGAIAGFYSGWRDNLIMRVVDAQLALPTIIAALFIAAVLGTGYWNTALTLGVTSWPAYARLMRAEVLRIREEDYIDASIGLGAPDRNLIRRHVFPNLVSSLCVVASLELGRTVLTESSLSYLGFGMQPPDASWGSMIRDGQAYIFEAPWLATVPGVYIMLTVLGMNLLGDWLRDVLDPHHE</sequence>
<feature type="domain" description="ABC transmembrane type-1" evidence="9">
    <location>
        <begin position="103"/>
        <end position="292"/>
    </location>
</feature>
<gene>
    <name evidence="10" type="ORF">E1212_07840</name>
</gene>
<comment type="similarity">
    <text evidence="7">Belongs to the binding-protein-dependent transport system permease family.</text>
</comment>
<dbReference type="Pfam" id="PF00528">
    <property type="entry name" value="BPD_transp_1"/>
    <property type="match status" value="1"/>
</dbReference>
<evidence type="ECO:0000256" key="5">
    <source>
        <dbReference type="ARBA" id="ARBA00022989"/>
    </source>
</evidence>
<keyword evidence="4 7" id="KW-0812">Transmembrane</keyword>
<evidence type="ECO:0000259" key="9">
    <source>
        <dbReference type="PROSITE" id="PS50928"/>
    </source>
</evidence>
<keyword evidence="5 7" id="KW-1133">Transmembrane helix</keyword>
<comment type="caution">
    <text evidence="10">The sequence shown here is derived from an EMBL/GenBank/DDBJ whole genome shotgun (WGS) entry which is preliminary data.</text>
</comment>
<comment type="subcellular location">
    <subcellularLocation>
        <location evidence="1 7">Cell membrane</location>
        <topology evidence="1 7">Multi-pass membrane protein</topology>
    </subcellularLocation>
</comment>
<evidence type="ECO:0000256" key="7">
    <source>
        <dbReference type="RuleBase" id="RU363032"/>
    </source>
</evidence>
<dbReference type="Pfam" id="PF12911">
    <property type="entry name" value="OppC_N"/>
    <property type="match status" value="1"/>
</dbReference>
<dbReference type="GO" id="GO:0055085">
    <property type="term" value="P:transmembrane transport"/>
    <property type="evidence" value="ECO:0007669"/>
    <property type="project" value="InterPro"/>
</dbReference>
<organism evidence="10 11">
    <name type="scientific">Jiangella ureilytica</name>
    <dbReference type="NCBI Taxonomy" id="2530374"/>
    <lineage>
        <taxon>Bacteria</taxon>
        <taxon>Bacillati</taxon>
        <taxon>Actinomycetota</taxon>
        <taxon>Actinomycetes</taxon>
        <taxon>Jiangellales</taxon>
        <taxon>Jiangellaceae</taxon>
        <taxon>Jiangella</taxon>
    </lineage>
</organism>
<dbReference type="InterPro" id="IPR050366">
    <property type="entry name" value="BP-dependent_transpt_permease"/>
</dbReference>
<keyword evidence="11" id="KW-1185">Reference proteome</keyword>
<dbReference type="InterPro" id="IPR035906">
    <property type="entry name" value="MetI-like_sf"/>
</dbReference>
<dbReference type="RefSeq" id="WP_131981023.1">
    <property type="nucleotide sequence ID" value="NZ_SMKL01000013.1"/>
</dbReference>
<dbReference type="Gene3D" id="1.10.3720.10">
    <property type="entry name" value="MetI-like"/>
    <property type="match status" value="1"/>
</dbReference>
<feature type="transmembrane region" description="Helical" evidence="7">
    <location>
        <begin position="105"/>
        <end position="131"/>
    </location>
</feature>
<evidence type="ECO:0000256" key="3">
    <source>
        <dbReference type="ARBA" id="ARBA00022475"/>
    </source>
</evidence>
<dbReference type="AlphaFoldDB" id="A0A4V2XXD5"/>
<dbReference type="PANTHER" id="PTHR43386:SF1">
    <property type="entry name" value="D,D-DIPEPTIDE TRANSPORT SYSTEM PERMEASE PROTEIN DDPC-RELATED"/>
    <property type="match status" value="1"/>
</dbReference>
<proteinExistence type="inferred from homology"/>
<accession>A0A4V2XXD5</accession>
<feature type="region of interest" description="Disordered" evidence="8">
    <location>
        <begin position="1"/>
        <end position="25"/>
    </location>
</feature>
<evidence type="ECO:0000256" key="6">
    <source>
        <dbReference type="ARBA" id="ARBA00023136"/>
    </source>
</evidence>
<dbReference type="SUPFAM" id="SSF161098">
    <property type="entry name" value="MetI-like"/>
    <property type="match status" value="1"/>
</dbReference>
<dbReference type="PROSITE" id="PS50928">
    <property type="entry name" value="ABC_TM1"/>
    <property type="match status" value="1"/>
</dbReference>
<evidence type="ECO:0000256" key="2">
    <source>
        <dbReference type="ARBA" id="ARBA00022448"/>
    </source>
</evidence>
<keyword evidence="2 7" id="KW-0813">Transport</keyword>
<reference evidence="10 11" key="1">
    <citation type="submission" date="2019-02" db="EMBL/GenBank/DDBJ databases">
        <title>Draft genome sequences of novel Actinobacteria.</title>
        <authorList>
            <person name="Sahin N."/>
            <person name="Ay H."/>
            <person name="Saygin H."/>
        </authorList>
    </citation>
    <scope>NUCLEOTIDE SEQUENCE [LARGE SCALE GENOMIC DNA]</scope>
    <source>
        <strain evidence="10 11">KC603</strain>
    </source>
</reference>
<evidence type="ECO:0000313" key="11">
    <source>
        <dbReference type="Proteomes" id="UP000295621"/>
    </source>
</evidence>
<evidence type="ECO:0000256" key="8">
    <source>
        <dbReference type="SAM" id="MobiDB-lite"/>
    </source>
</evidence>
<dbReference type="CDD" id="cd06261">
    <property type="entry name" value="TM_PBP2"/>
    <property type="match status" value="1"/>
</dbReference>
<dbReference type="EMBL" id="SMKL01000013">
    <property type="protein sequence ID" value="TDC52755.1"/>
    <property type="molecule type" value="Genomic_DNA"/>
</dbReference>
<dbReference type="InterPro" id="IPR025966">
    <property type="entry name" value="OppC_N"/>
</dbReference>
<dbReference type="PANTHER" id="PTHR43386">
    <property type="entry name" value="OLIGOPEPTIDE TRANSPORT SYSTEM PERMEASE PROTEIN APPC"/>
    <property type="match status" value="1"/>
</dbReference>
<dbReference type="OrthoDB" id="9812701at2"/>
<keyword evidence="3" id="KW-1003">Cell membrane</keyword>